<keyword evidence="8" id="KW-1185">Reference proteome</keyword>
<evidence type="ECO:0000259" key="6">
    <source>
        <dbReference type="Pfam" id="PF07992"/>
    </source>
</evidence>
<dbReference type="Pfam" id="PF07992">
    <property type="entry name" value="Pyr_redox_2"/>
    <property type="match status" value="1"/>
</dbReference>
<accession>A0A3L7DVW8</accession>
<proteinExistence type="inferred from homology"/>
<dbReference type="Gene3D" id="3.50.50.60">
    <property type="entry name" value="FAD/NAD(P)-binding domain"/>
    <property type="match status" value="2"/>
</dbReference>
<evidence type="ECO:0000256" key="3">
    <source>
        <dbReference type="ARBA" id="ARBA00022857"/>
    </source>
</evidence>
<feature type="binding site" evidence="5">
    <location>
        <position position="92"/>
    </location>
    <ligand>
        <name>FAD</name>
        <dbReference type="ChEBI" id="CHEBI:57692"/>
    </ligand>
</feature>
<reference evidence="7 8" key="1">
    <citation type="submission" date="2018-07" db="EMBL/GenBank/DDBJ databases">
        <title>Halioglobus sp. genome submission.</title>
        <authorList>
            <person name="Ye M.-Q."/>
            <person name="Du Z.-J."/>
        </authorList>
    </citation>
    <scope>NUCLEOTIDE SEQUENCE [LARGE SCALE GENOMIC DNA]</scope>
    <source>
        <strain evidence="7 8">U0301</strain>
    </source>
</reference>
<dbReference type="GO" id="GO:0050660">
    <property type="term" value="F:flavin adenine dinucleotide binding"/>
    <property type="evidence" value="ECO:0007669"/>
    <property type="project" value="UniProtKB-UniRule"/>
</dbReference>
<sequence>MAQQNPTASADVGVIGAGPCGLFQVFELGLQGLSALVFDAQNRSGGQCRQLYPGKPIYDIPGIPEISAEQLIANLEQQISPFEPQLVLGHEVVNIERQPENSGFHLTTADGRCYAVRFIVIASGAGAMTPVPLRVAGMERFLGRSLFYHVEDPEQHRDRVIAVLGGGDAALDWALALQPVAAEIILIHRSGRLRAAADSQRRYTALCENSSAQQMQGQVSGYEQNAAGELSALKVQCADGVVRRVAVDQVLVFFGMSPDILSLRDWQLDMERFQVKVGTDTFETSSEGIFAIGDCNHYPGKRKLILSGFHEAALAAFAISERMQDGKPVPMEYTTTSPTLQKRLGVTVS</sequence>
<dbReference type="PRINTS" id="PR00368">
    <property type="entry name" value="FADPNR"/>
</dbReference>
<evidence type="ECO:0000313" key="7">
    <source>
        <dbReference type="EMBL" id="RLQ20689.1"/>
    </source>
</evidence>
<feature type="binding site" evidence="5">
    <location>
        <position position="128"/>
    </location>
    <ligand>
        <name>FAD</name>
        <dbReference type="ChEBI" id="CHEBI:57692"/>
    </ligand>
</feature>
<dbReference type="EC" id="1.18.1.2" evidence="5"/>
<protein>
    <recommendedName>
        <fullName evidence="5">Ferredoxin--NADP reductase</fullName>
        <shortName evidence="5">FNR</shortName>
        <shortName evidence="5">Fd-NADP(+) reductase</shortName>
        <ecNumber evidence="5">1.18.1.2</ecNumber>
    </recommendedName>
</protein>
<keyword evidence="4 5" id="KW-0560">Oxidoreductase</keyword>
<evidence type="ECO:0000256" key="5">
    <source>
        <dbReference type="HAMAP-Rule" id="MF_01685"/>
    </source>
</evidence>
<keyword evidence="2 5" id="KW-0274">FAD</keyword>
<dbReference type="GO" id="GO:0050661">
    <property type="term" value="F:NADP binding"/>
    <property type="evidence" value="ECO:0007669"/>
    <property type="project" value="UniProtKB-UniRule"/>
</dbReference>
<dbReference type="InterPro" id="IPR050097">
    <property type="entry name" value="Ferredoxin-NADP_redctase_2"/>
</dbReference>
<evidence type="ECO:0000256" key="2">
    <source>
        <dbReference type="ARBA" id="ARBA00022827"/>
    </source>
</evidence>
<feature type="binding site" evidence="5">
    <location>
        <position position="39"/>
    </location>
    <ligand>
        <name>FAD</name>
        <dbReference type="ChEBI" id="CHEBI:57692"/>
    </ligand>
</feature>
<keyword evidence="1 5" id="KW-0285">Flavoprotein</keyword>
<dbReference type="OrthoDB" id="9806179at2"/>
<dbReference type="HAMAP" id="MF_01685">
    <property type="entry name" value="FENR2"/>
    <property type="match status" value="1"/>
</dbReference>
<comment type="catalytic activity">
    <reaction evidence="5">
        <text>2 reduced [2Fe-2S]-[ferredoxin] + NADP(+) + H(+) = 2 oxidized [2Fe-2S]-[ferredoxin] + NADPH</text>
        <dbReference type="Rhea" id="RHEA:20125"/>
        <dbReference type="Rhea" id="RHEA-COMP:10000"/>
        <dbReference type="Rhea" id="RHEA-COMP:10001"/>
        <dbReference type="ChEBI" id="CHEBI:15378"/>
        <dbReference type="ChEBI" id="CHEBI:33737"/>
        <dbReference type="ChEBI" id="CHEBI:33738"/>
        <dbReference type="ChEBI" id="CHEBI:57783"/>
        <dbReference type="ChEBI" id="CHEBI:58349"/>
        <dbReference type="EC" id="1.18.1.2"/>
    </reaction>
</comment>
<comment type="similarity">
    <text evidence="5">Belongs to the ferredoxin--NADP reductase type 2 family.</text>
</comment>
<dbReference type="AlphaFoldDB" id="A0A3L7DVW8"/>
<dbReference type="Proteomes" id="UP000265509">
    <property type="component" value="Unassembled WGS sequence"/>
</dbReference>
<feature type="binding site" evidence="5">
    <location>
        <position position="52"/>
    </location>
    <ligand>
        <name>FAD</name>
        <dbReference type="ChEBI" id="CHEBI:57692"/>
    </ligand>
</feature>
<dbReference type="EMBL" id="QRAN01000021">
    <property type="protein sequence ID" value="RLQ20689.1"/>
    <property type="molecule type" value="Genomic_DNA"/>
</dbReference>
<feature type="binding site" evidence="5">
    <location>
        <position position="47"/>
    </location>
    <ligand>
        <name>FAD</name>
        <dbReference type="ChEBI" id="CHEBI:57692"/>
    </ligand>
</feature>
<evidence type="ECO:0000256" key="4">
    <source>
        <dbReference type="ARBA" id="ARBA00023002"/>
    </source>
</evidence>
<organism evidence="7 8">
    <name type="scientific">Seongchinamella sediminis</name>
    <dbReference type="NCBI Taxonomy" id="2283635"/>
    <lineage>
        <taxon>Bacteria</taxon>
        <taxon>Pseudomonadati</taxon>
        <taxon>Pseudomonadota</taxon>
        <taxon>Gammaproteobacteria</taxon>
        <taxon>Cellvibrionales</taxon>
        <taxon>Halieaceae</taxon>
        <taxon>Seongchinamella</taxon>
    </lineage>
</organism>
<feature type="domain" description="FAD/NAD(P)-binding" evidence="6">
    <location>
        <begin position="11"/>
        <end position="299"/>
    </location>
</feature>
<evidence type="ECO:0000313" key="8">
    <source>
        <dbReference type="Proteomes" id="UP000265509"/>
    </source>
</evidence>
<dbReference type="GO" id="GO:0004324">
    <property type="term" value="F:ferredoxin-NADP+ reductase activity"/>
    <property type="evidence" value="ECO:0007669"/>
    <property type="project" value="UniProtKB-UniRule"/>
</dbReference>
<comment type="caution">
    <text evidence="7">The sequence shown here is derived from an EMBL/GenBank/DDBJ whole genome shotgun (WGS) entry which is preliminary data.</text>
</comment>
<dbReference type="PRINTS" id="PR00469">
    <property type="entry name" value="PNDRDTASEII"/>
</dbReference>
<feature type="binding site" evidence="5">
    <location>
        <position position="335"/>
    </location>
    <ligand>
        <name>FAD</name>
        <dbReference type="ChEBI" id="CHEBI:57692"/>
    </ligand>
</feature>
<feature type="binding site" evidence="5">
    <location>
        <position position="294"/>
    </location>
    <ligand>
        <name>FAD</name>
        <dbReference type="ChEBI" id="CHEBI:57692"/>
    </ligand>
</feature>
<dbReference type="RefSeq" id="WP_117956680.1">
    <property type="nucleotide sequence ID" value="NZ_QRAN01000021.1"/>
</dbReference>
<name>A0A3L7DVW8_9GAMM</name>
<feature type="binding site" evidence="5">
    <location>
        <position position="20"/>
    </location>
    <ligand>
        <name>FAD</name>
        <dbReference type="ChEBI" id="CHEBI:57692"/>
    </ligand>
</feature>
<gene>
    <name evidence="7" type="ORF">DWB85_16295</name>
</gene>
<comment type="cofactor">
    <cofactor evidence="5">
        <name>FAD</name>
        <dbReference type="ChEBI" id="CHEBI:57692"/>
    </cofactor>
    <text evidence="5">Binds 1 FAD per subunit.</text>
</comment>
<dbReference type="InterPro" id="IPR023753">
    <property type="entry name" value="FAD/NAD-binding_dom"/>
</dbReference>
<evidence type="ECO:0000256" key="1">
    <source>
        <dbReference type="ARBA" id="ARBA00022630"/>
    </source>
</evidence>
<dbReference type="PANTHER" id="PTHR48105">
    <property type="entry name" value="THIOREDOXIN REDUCTASE 1-RELATED-RELATED"/>
    <property type="match status" value="1"/>
</dbReference>
<dbReference type="InterPro" id="IPR022890">
    <property type="entry name" value="Fd--NADP_Rdtase_type_2"/>
</dbReference>
<dbReference type="InterPro" id="IPR036188">
    <property type="entry name" value="FAD/NAD-bd_sf"/>
</dbReference>
<comment type="subunit">
    <text evidence="5">Homodimer.</text>
</comment>
<keyword evidence="3 5" id="KW-0521">NADP</keyword>
<dbReference type="SUPFAM" id="SSF51905">
    <property type="entry name" value="FAD/NAD(P)-binding domain"/>
    <property type="match status" value="1"/>
</dbReference>